<name>A0AAF3EU49_9BILA</name>
<keyword evidence="4" id="KW-1017">Isopeptide bond</keyword>
<proteinExistence type="inferred from homology"/>
<dbReference type="Gene3D" id="1.10.10.10">
    <property type="entry name" value="Winged helix-like DNA-binding domain superfamily/Winged helix DNA-binding domain"/>
    <property type="match status" value="1"/>
</dbReference>
<dbReference type="GO" id="GO:0006511">
    <property type="term" value="P:ubiquitin-dependent protein catabolic process"/>
    <property type="evidence" value="ECO:0007669"/>
    <property type="project" value="InterPro"/>
</dbReference>
<evidence type="ECO:0000256" key="9">
    <source>
        <dbReference type="PROSITE-ProRule" id="PRU00330"/>
    </source>
</evidence>
<dbReference type="InterPro" id="IPR019559">
    <property type="entry name" value="Cullin_neddylation_domain"/>
</dbReference>
<evidence type="ECO:0000256" key="1">
    <source>
        <dbReference type="ARBA" id="ARBA00004123"/>
    </source>
</evidence>
<dbReference type="GO" id="GO:0031462">
    <property type="term" value="C:Cul2-RING ubiquitin ligase complex"/>
    <property type="evidence" value="ECO:0007669"/>
    <property type="project" value="UniProtKB-ARBA"/>
</dbReference>
<evidence type="ECO:0000256" key="8">
    <source>
        <dbReference type="ARBA" id="ARBA00069610"/>
    </source>
</evidence>
<dbReference type="InterPro" id="IPR036390">
    <property type="entry name" value="WH_DNA-bd_sf"/>
</dbReference>
<evidence type="ECO:0000256" key="2">
    <source>
        <dbReference type="ARBA" id="ARBA00004906"/>
    </source>
</evidence>
<dbReference type="PROSITE" id="PS01256">
    <property type="entry name" value="CULLIN_1"/>
    <property type="match status" value="1"/>
</dbReference>
<evidence type="ECO:0000313" key="12">
    <source>
        <dbReference type="Proteomes" id="UP000887575"/>
    </source>
</evidence>
<evidence type="ECO:0000259" key="11">
    <source>
        <dbReference type="PROSITE" id="PS50069"/>
    </source>
</evidence>
<sequence>MHSLRPKQVDFEKQWGVLQPTIINLITLVPVKRQVWNDSFSDIYEMCVAIPFSFSQELYKALESALQLHLTNKTEELKAIDDLLLLKNYYSTWKIYLEGAFYLHQLFGYLNKQFVKDKQKSDTLAQHRPFIHDPNPMYEVGHLCLEIWKETLVMPIRKRLVDLILQAVSDDRKDVAINDKKIIAGVIRSILQVSNGDFGLQPYVKYATYETTFYQQIFEQQLLDLTRKHYSDVAQNLLSAFSPSLYMEKIIEILAQEEERSETYFNQVSVNKVIGICRDVLINEHKNWLEAACPEMIAAENIKDLRNMYLLLKPIPSGTQVMTREFESHVKSKGFASISNLNGDNIPALFVENSIQVYQKYSKMKSQVFEDDVDFTHAFDKALQSVINSKDSTKTPKAPERLARFTDSLLRKSTKALSDRDLEKKLDEAIIIFRYLEDKDMFQKYFSKMLANRLIMTTSSSMDSEEMMITKLKQACGYEFTSKLSRMFTDIGLSKELSTKYEEYMKKNNLPNLPVPMTPLILGAAAWPLSMPQSTSQEKNTNETKFILPRDLQPCIDGFEKFYGDTHNGRKLSWLFHLSNAEVRLSYLDKPYVINLSTHQLAILLNLQHKDSITLDLIATDTGLKNDLLQKNLATIQESGIIDVETKDDQQIVSLNNKFTSKRMKIKINTPHFAKTSEKAEAESVAHTVAQDRKYYMECAIVRIMKTRKMLKHHELIQEVITQTRGRFQPDIAFIKKTIEDLIEKLYIQRTEQTDEYQYLA</sequence>
<dbReference type="PANTHER" id="PTHR11932">
    <property type="entry name" value="CULLIN"/>
    <property type="match status" value="1"/>
</dbReference>
<evidence type="ECO:0000256" key="7">
    <source>
        <dbReference type="ARBA" id="ARBA00023242"/>
    </source>
</evidence>
<accession>A0AAF3EU49</accession>
<organism evidence="12 13">
    <name type="scientific">Mesorhabditis belari</name>
    <dbReference type="NCBI Taxonomy" id="2138241"/>
    <lineage>
        <taxon>Eukaryota</taxon>
        <taxon>Metazoa</taxon>
        <taxon>Ecdysozoa</taxon>
        <taxon>Nematoda</taxon>
        <taxon>Chromadorea</taxon>
        <taxon>Rhabditida</taxon>
        <taxon>Rhabditina</taxon>
        <taxon>Rhabditomorpha</taxon>
        <taxon>Rhabditoidea</taxon>
        <taxon>Rhabditidae</taxon>
        <taxon>Mesorhabditinae</taxon>
        <taxon>Mesorhabditis</taxon>
    </lineage>
</organism>
<dbReference type="Proteomes" id="UP000887575">
    <property type="component" value="Unassembled WGS sequence"/>
</dbReference>
<dbReference type="Gene3D" id="1.20.1310.10">
    <property type="entry name" value="Cullin Repeats"/>
    <property type="match status" value="4"/>
</dbReference>
<dbReference type="Gene3D" id="3.30.230.130">
    <property type="entry name" value="Cullin, Chain C, Domain 2"/>
    <property type="match status" value="1"/>
</dbReference>
<dbReference type="Pfam" id="PF00888">
    <property type="entry name" value="Cullin"/>
    <property type="match status" value="1"/>
</dbReference>
<evidence type="ECO:0000256" key="10">
    <source>
        <dbReference type="RuleBase" id="RU003829"/>
    </source>
</evidence>
<dbReference type="FunFam" id="1.10.10.10:FF:000014">
    <property type="entry name" value="Cullin 1"/>
    <property type="match status" value="1"/>
</dbReference>
<dbReference type="SUPFAM" id="SSF75632">
    <property type="entry name" value="Cullin homology domain"/>
    <property type="match status" value="1"/>
</dbReference>
<dbReference type="SUPFAM" id="SSF74788">
    <property type="entry name" value="Cullin repeat-like"/>
    <property type="match status" value="1"/>
</dbReference>
<dbReference type="InterPro" id="IPR016158">
    <property type="entry name" value="Cullin_homology"/>
</dbReference>
<dbReference type="WBParaSite" id="MBELARI_LOCUS17340">
    <property type="protein sequence ID" value="MBELARI_LOCUS17340"/>
    <property type="gene ID" value="MBELARI_LOCUS17340"/>
</dbReference>
<keyword evidence="7" id="KW-0539">Nucleus</keyword>
<dbReference type="InterPro" id="IPR016159">
    <property type="entry name" value="Cullin_repeat-like_dom_sf"/>
</dbReference>
<dbReference type="GO" id="GO:0005634">
    <property type="term" value="C:nucleus"/>
    <property type="evidence" value="ECO:0007669"/>
    <property type="project" value="UniProtKB-SubCell"/>
</dbReference>
<dbReference type="InterPro" id="IPR016157">
    <property type="entry name" value="Cullin_CS"/>
</dbReference>
<dbReference type="FunFam" id="1.20.1310.10:FF:000022">
    <property type="entry name" value="Cullin-2 isoform 2"/>
    <property type="match status" value="1"/>
</dbReference>
<dbReference type="SMART" id="SM00884">
    <property type="entry name" value="Cullin_Nedd8"/>
    <property type="match status" value="1"/>
</dbReference>
<dbReference type="AlphaFoldDB" id="A0AAF3EU49"/>
<dbReference type="GO" id="GO:0031625">
    <property type="term" value="F:ubiquitin protein ligase binding"/>
    <property type="evidence" value="ECO:0007669"/>
    <property type="project" value="InterPro"/>
</dbReference>
<dbReference type="PROSITE" id="PS50069">
    <property type="entry name" value="CULLIN_2"/>
    <property type="match status" value="1"/>
</dbReference>
<dbReference type="Pfam" id="PF26557">
    <property type="entry name" value="Cullin_AB"/>
    <property type="match status" value="1"/>
</dbReference>
<keyword evidence="5" id="KW-0833">Ubl conjugation pathway</keyword>
<comment type="subcellular location">
    <subcellularLocation>
        <location evidence="1">Nucleus</location>
    </subcellularLocation>
</comment>
<evidence type="ECO:0000313" key="13">
    <source>
        <dbReference type="WBParaSite" id="MBELARI_LOCUS17340"/>
    </source>
</evidence>
<dbReference type="InterPro" id="IPR036317">
    <property type="entry name" value="Cullin_homology_sf"/>
</dbReference>
<dbReference type="InterPro" id="IPR045093">
    <property type="entry name" value="Cullin"/>
</dbReference>
<keyword evidence="12" id="KW-1185">Reference proteome</keyword>
<dbReference type="InterPro" id="IPR059120">
    <property type="entry name" value="Cullin-like_AB"/>
</dbReference>
<comment type="similarity">
    <text evidence="3 9 10">Belongs to the cullin family.</text>
</comment>
<feature type="domain" description="Cullin family profile" evidence="11">
    <location>
        <begin position="397"/>
        <end position="637"/>
    </location>
</feature>
<dbReference type="FunFam" id="1.20.1310.10:FF:000012">
    <property type="entry name" value="Cullin 2"/>
    <property type="match status" value="1"/>
</dbReference>
<dbReference type="SUPFAM" id="SSF46785">
    <property type="entry name" value="Winged helix' DNA-binding domain"/>
    <property type="match status" value="1"/>
</dbReference>
<dbReference type="Pfam" id="PF10557">
    <property type="entry name" value="Cullin_Nedd8"/>
    <property type="match status" value="1"/>
</dbReference>
<evidence type="ECO:0000256" key="6">
    <source>
        <dbReference type="ARBA" id="ARBA00022843"/>
    </source>
</evidence>
<evidence type="ECO:0000256" key="3">
    <source>
        <dbReference type="ARBA" id="ARBA00006019"/>
    </source>
</evidence>
<evidence type="ECO:0000256" key="4">
    <source>
        <dbReference type="ARBA" id="ARBA00022499"/>
    </source>
</evidence>
<keyword evidence="6" id="KW-0832">Ubl conjugation</keyword>
<dbReference type="SMART" id="SM00182">
    <property type="entry name" value="CULLIN"/>
    <property type="match status" value="1"/>
</dbReference>
<dbReference type="InterPro" id="IPR001373">
    <property type="entry name" value="Cullin_N"/>
</dbReference>
<reference evidence="13" key="1">
    <citation type="submission" date="2024-02" db="UniProtKB">
        <authorList>
            <consortium name="WormBaseParasite"/>
        </authorList>
    </citation>
    <scope>IDENTIFICATION</scope>
</reference>
<comment type="pathway">
    <text evidence="2">Protein modification; protein ubiquitination.</text>
</comment>
<dbReference type="InterPro" id="IPR036388">
    <property type="entry name" value="WH-like_DNA-bd_sf"/>
</dbReference>
<protein>
    <recommendedName>
        <fullName evidence="8">Cullin-2</fullName>
    </recommendedName>
</protein>
<evidence type="ECO:0000256" key="5">
    <source>
        <dbReference type="ARBA" id="ARBA00022786"/>
    </source>
</evidence>